<dbReference type="EMBL" id="WTYD01000001">
    <property type="protein sequence ID" value="MXO53188.1"/>
    <property type="molecule type" value="Genomic_DNA"/>
</dbReference>
<evidence type="ECO:0008006" key="4">
    <source>
        <dbReference type="Google" id="ProtNLM"/>
    </source>
</evidence>
<dbReference type="OrthoDB" id="163809at2"/>
<evidence type="ECO:0000256" key="1">
    <source>
        <dbReference type="SAM" id="SignalP"/>
    </source>
</evidence>
<reference evidence="2 3" key="1">
    <citation type="submission" date="2019-12" db="EMBL/GenBank/DDBJ databases">
        <title>Genomic-based taxomic classification of the family Erythrobacteraceae.</title>
        <authorList>
            <person name="Xu L."/>
        </authorList>
    </citation>
    <scope>NUCLEOTIDE SEQUENCE [LARGE SCALE GENOMIC DNA]</scope>
    <source>
        <strain evidence="2 3">JCM 17468</strain>
    </source>
</reference>
<accession>A0A844Y821</accession>
<dbReference type="Proteomes" id="UP000430272">
    <property type="component" value="Unassembled WGS sequence"/>
</dbReference>
<feature type="chain" id="PRO_5032711119" description="Lipoprotein" evidence="1">
    <location>
        <begin position="21"/>
        <end position="132"/>
    </location>
</feature>
<comment type="caution">
    <text evidence="2">The sequence shown here is derived from an EMBL/GenBank/DDBJ whole genome shotgun (WGS) entry which is preliminary data.</text>
</comment>
<dbReference type="PROSITE" id="PS51257">
    <property type="entry name" value="PROKAR_LIPOPROTEIN"/>
    <property type="match status" value="1"/>
</dbReference>
<dbReference type="RefSeq" id="WP_160660071.1">
    <property type="nucleotide sequence ID" value="NZ_BAABDV010000001.1"/>
</dbReference>
<protein>
    <recommendedName>
        <fullName evidence="4">Lipoprotein</fullName>
    </recommendedName>
</protein>
<sequence length="132" mass="13900">MTRTLALSALLVSIAASGCAIVPDTPMVRGEAKAQGRAVALGESVWQGDTILTPLSVIEDSRCPQNVQCVRAGELVVSTRITATHWQQTVPLTLGEPYTVMNRSYVLSGATPGQVAGQAIQPGAYRFTYAAP</sequence>
<name>A0A844Y821_9SPHN</name>
<dbReference type="AlphaFoldDB" id="A0A844Y821"/>
<organism evidence="2 3">
    <name type="scientific">Qipengyuania pelagi</name>
    <dbReference type="NCBI Taxonomy" id="994320"/>
    <lineage>
        <taxon>Bacteria</taxon>
        <taxon>Pseudomonadati</taxon>
        <taxon>Pseudomonadota</taxon>
        <taxon>Alphaproteobacteria</taxon>
        <taxon>Sphingomonadales</taxon>
        <taxon>Erythrobacteraceae</taxon>
        <taxon>Qipengyuania</taxon>
    </lineage>
</organism>
<evidence type="ECO:0000313" key="3">
    <source>
        <dbReference type="Proteomes" id="UP000430272"/>
    </source>
</evidence>
<gene>
    <name evidence="2" type="ORF">GRI47_04090</name>
</gene>
<evidence type="ECO:0000313" key="2">
    <source>
        <dbReference type="EMBL" id="MXO53188.1"/>
    </source>
</evidence>
<feature type="signal peptide" evidence="1">
    <location>
        <begin position="1"/>
        <end position="20"/>
    </location>
</feature>
<keyword evidence="1" id="KW-0732">Signal</keyword>
<proteinExistence type="predicted"/>
<keyword evidence="3" id="KW-1185">Reference proteome</keyword>